<dbReference type="RefSeq" id="WP_208339855.1">
    <property type="nucleotide sequence ID" value="NZ_CAWQFN010000577.1"/>
</dbReference>
<keyword evidence="2" id="KW-1185">Reference proteome</keyword>
<evidence type="ECO:0000313" key="1">
    <source>
        <dbReference type="EMBL" id="MDR9895868.1"/>
    </source>
</evidence>
<organism evidence="1 2">
    <name type="scientific">Aetokthonos hydrillicola Thurmond2011</name>
    <dbReference type="NCBI Taxonomy" id="2712845"/>
    <lineage>
        <taxon>Bacteria</taxon>
        <taxon>Bacillati</taxon>
        <taxon>Cyanobacteriota</taxon>
        <taxon>Cyanophyceae</taxon>
        <taxon>Nostocales</taxon>
        <taxon>Hapalosiphonaceae</taxon>
        <taxon>Aetokthonos</taxon>
    </lineage>
</organism>
<dbReference type="SUPFAM" id="SSF53448">
    <property type="entry name" value="Nucleotide-diphospho-sugar transferases"/>
    <property type="match status" value="1"/>
</dbReference>
<gene>
    <name evidence="1" type="ORF">G7B40_015035</name>
</gene>
<dbReference type="NCBIfam" id="NF045582">
    <property type="entry name" value="Npun_R2823_gen"/>
    <property type="match status" value="1"/>
</dbReference>
<reference evidence="2" key="1">
    <citation type="journal article" date="2021" name="Science">
        <title>Hunting the eagle killer: A cyanobacterial neurotoxin causes vacuolar myelinopathy.</title>
        <authorList>
            <person name="Breinlinger S."/>
            <person name="Phillips T.J."/>
            <person name="Haram B.N."/>
            <person name="Mares J."/>
            <person name="Martinez Yerena J.A."/>
            <person name="Hrouzek P."/>
            <person name="Sobotka R."/>
            <person name="Henderson W.M."/>
            <person name="Schmieder P."/>
            <person name="Williams S.M."/>
            <person name="Lauderdale J.D."/>
            <person name="Wilde H.D."/>
            <person name="Gerrin W."/>
            <person name="Kust A."/>
            <person name="Washington J.W."/>
            <person name="Wagner C."/>
            <person name="Geier B."/>
            <person name="Liebeke M."/>
            <person name="Enke H."/>
            <person name="Niedermeyer T.H.J."/>
            <person name="Wilde S.B."/>
        </authorList>
    </citation>
    <scope>NUCLEOTIDE SEQUENCE [LARGE SCALE GENOMIC DNA]</scope>
    <source>
        <strain evidence="2">Thurmond2011</strain>
    </source>
</reference>
<dbReference type="InterPro" id="IPR029044">
    <property type="entry name" value="Nucleotide-diphossugar_trans"/>
</dbReference>
<name>A0AAP5I6D1_9CYAN</name>
<dbReference type="EMBL" id="JAALHA020000006">
    <property type="protein sequence ID" value="MDR9895868.1"/>
    <property type="molecule type" value="Genomic_DNA"/>
</dbReference>
<dbReference type="InterPro" id="IPR054619">
    <property type="entry name" value="Npun_R2821-like"/>
</dbReference>
<sequence length="340" mass="40138">MKSFGIYTLANDIVYDQLVALLNSIEVNISPDIPVCIIPYDEQLKQVKQEIAVRNNVTLYDNWESIQRWENFAHKVWALHPDAKQLRFFHNWWSTGHLQRKMCVFDGDFDKFVFCDADTLVMKSFSNIFDKLNQYEFIFDDWVHTKPRNKVSLNIELLENNGLFYEKDIRPRLHSSDFFASKGGLFNAKDLKKFQDELMKNKEVEWITNWWDDAHLFNYLTFKSNLPLFNFTLSPNGQERTGNCANADPFINIDNILYNKDGLKPIHRIHYMEYPAISFTRLCAGEDVDICYQDVFLHYRFLKHPEQKPIALKRPSPLVTMSRTLGKIERKIKRTVFAAQ</sequence>
<protein>
    <submittedName>
        <fullName evidence="1">Methionine synthase</fullName>
    </submittedName>
</protein>
<comment type="caution">
    <text evidence="1">The sequence shown here is derived from an EMBL/GenBank/DDBJ whole genome shotgun (WGS) entry which is preliminary data.</text>
</comment>
<dbReference type="AlphaFoldDB" id="A0AAP5I6D1"/>
<dbReference type="Proteomes" id="UP000667802">
    <property type="component" value="Unassembled WGS sequence"/>
</dbReference>
<proteinExistence type="predicted"/>
<accession>A0AAP5I6D1</accession>
<evidence type="ECO:0000313" key="2">
    <source>
        <dbReference type="Proteomes" id="UP000667802"/>
    </source>
</evidence>